<gene>
    <name evidence="1" type="ORF">ACFFJD_13960</name>
</gene>
<organism evidence="1 2">
    <name type="scientific">Gordonia phosphorivorans</name>
    <dbReference type="NCBI Taxonomy" id="1056982"/>
    <lineage>
        <taxon>Bacteria</taxon>
        <taxon>Bacillati</taxon>
        <taxon>Actinomycetota</taxon>
        <taxon>Actinomycetes</taxon>
        <taxon>Mycobacteriales</taxon>
        <taxon>Gordoniaceae</taxon>
        <taxon>Gordonia</taxon>
    </lineage>
</organism>
<name>A0ABV6HAP8_9ACTN</name>
<accession>A0ABV6HAP8</accession>
<dbReference type="RefSeq" id="WP_382365170.1">
    <property type="nucleotide sequence ID" value="NZ_JBHLWV010000025.1"/>
</dbReference>
<dbReference type="Proteomes" id="UP001589783">
    <property type="component" value="Unassembled WGS sequence"/>
</dbReference>
<dbReference type="EMBL" id="JBHLWV010000025">
    <property type="protein sequence ID" value="MFC0315954.1"/>
    <property type="molecule type" value="Genomic_DNA"/>
</dbReference>
<reference evidence="1 2" key="1">
    <citation type="submission" date="2024-09" db="EMBL/GenBank/DDBJ databases">
        <authorList>
            <person name="Sun Q."/>
            <person name="Mori K."/>
        </authorList>
    </citation>
    <scope>NUCLEOTIDE SEQUENCE [LARGE SCALE GENOMIC DNA]</scope>
    <source>
        <strain evidence="1 2">CCM 7957</strain>
    </source>
</reference>
<feature type="non-terminal residue" evidence="1">
    <location>
        <position position="1"/>
    </location>
</feature>
<evidence type="ECO:0000313" key="1">
    <source>
        <dbReference type="EMBL" id="MFC0315954.1"/>
    </source>
</evidence>
<protein>
    <submittedName>
        <fullName evidence="1">Uncharacterized protein</fullName>
    </submittedName>
</protein>
<proteinExistence type="predicted"/>
<comment type="caution">
    <text evidence="1">The sequence shown here is derived from an EMBL/GenBank/DDBJ whole genome shotgun (WGS) entry which is preliminary data.</text>
</comment>
<sequence>KVGAVLEAVGDLSGARVMFEESLALRRQLRQAQPGAVGPVQDLASSLQIVGDLLEVAGDSSALELRMEERQLRDSVFGVLRDYQSALAWVRCDLAIDRLLREYLGGERGESMPSWYGDLLKELQSLLVGLDKARPLEDDLRDELQRVRRALAQM</sequence>
<evidence type="ECO:0000313" key="2">
    <source>
        <dbReference type="Proteomes" id="UP001589783"/>
    </source>
</evidence>
<keyword evidence="2" id="KW-1185">Reference proteome</keyword>